<dbReference type="InterPro" id="IPR029510">
    <property type="entry name" value="Ald_DH_CS_GLU"/>
</dbReference>
<dbReference type="Gene3D" id="3.40.309.10">
    <property type="entry name" value="Aldehyde Dehydrogenase, Chain A, domain 2"/>
    <property type="match status" value="1"/>
</dbReference>
<dbReference type="InterPro" id="IPR012394">
    <property type="entry name" value="Aldehyde_DH_NAD(P)"/>
</dbReference>
<proteinExistence type="inferred from homology"/>
<name>A0ABP0GY27_CLALP</name>
<feature type="active site" evidence="3">
    <location>
        <position position="116"/>
    </location>
</feature>
<evidence type="ECO:0000313" key="8">
    <source>
        <dbReference type="Proteomes" id="UP001642483"/>
    </source>
</evidence>
<evidence type="ECO:0000256" key="2">
    <source>
        <dbReference type="ARBA" id="ARBA00023002"/>
    </source>
</evidence>
<dbReference type="InterPro" id="IPR015590">
    <property type="entry name" value="Aldehyde_DH_dom"/>
</dbReference>
<evidence type="ECO:0000256" key="5">
    <source>
        <dbReference type="SAM" id="Phobius"/>
    </source>
</evidence>
<dbReference type="PROSITE" id="PS00070">
    <property type="entry name" value="ALDEHYDE_DEHYDR_CYS"/>
    <property type="match status" value="1"/>
</dbReference>
<dbReference type="PANTHER" id="PTHR43570:SF16">
    <property type="entry name" value="ALDEHYDE DEHYDROGENASE TYPE III, ISOFORM Q"/>
    <property type="match status" value="1"/>
</dbReference>
<comment type="similarity">
    <text evidence="1 4">Belongs to the aldehyde dehydrogenase family.</text>
</comment>
<dbReference type="SUPFAM" id="SSF53720">
    <property type="entry name" value="ALDH-like"/>
    <property type="match status" value="1"/>
</dbReference>
<evidence type="ECO:0000256" key="1">
    <source>
        <dbReference type="ARBA" id="ARBA00009986"/>
    </source>
</evidence>
<dbReference type="EMBL" id="CAWYQH010000152">
    <property type="protein sequence ID" value="CAK8695719.1"/>
    <property type="molecule type" value="Genomic_DNA"/>
</dbReference>
<keyword evidence="5" id="KW-1133">Transmembrane helix</keyword>
<gene>
    <name evidence="7" type="ORF">CVLEPA_LOCUS28949</name>
</gene>
<feature type="domain" description="Aldehyde dehydrogenase" evidence="6">
    <location>
        <begin position="4"/>
        <end position="333"/>
    </location>
</feature>
<dbReference type="Pfam" id="PF00171">
    <property type="entry name" value="Aldedh"/>
    <property type="match status" value="1"/>
</dbReference>
<dbReference type="InterPro" id="IPR016160">
    <property type="entry name" value="Ald_DH_CS_CYS"/>
</dbReference>
<accession>A0ABP0GY27</accession>
<evidence type="ECO:0000313" key="7">
    <source>
        <dbReference type="EMBL" id="CAK8695719.1"/>
    </source>
</evidence>
<dbReference type="Gene3D" id="3.40.605.10">
    <property type="entry name" value="Aldehyde Dehydrogenase, Chain A, domain 1"/>
    <property type="match status" value="1"/>
</dbReference>
<keyword evidence="2 4" id="KW-0560">Oxidoreductase</keyword>
<protein>
    <recommendedName>
        <fullName evidence="6">Aldehyde dehydrogenase domain-containing protein</fullName>
    </recommendedName>
</protein>
<keyword evidence="5" id="KW-0472">Membrane</keyword>
<sequence length="378" mass="41852">MDSMYMRKEPLGVVLIMGAWNYPVVLLLNPIVAAIASGNCAVLKPSDVSENTAAAIAKLIPQYMDKDCFPVYLGGIPETTVLLEERFDHIFYTGSTPVGKIVMTAAAKHLTPVTLELGGKSPCYVGKNVHMDIVCKRLLWGKLMNGGQTCVAPDYILCHEAVVDNLITYIKKTLKDMLGDDPKESPDLARIVNDRNFARISKVIDTMPKEKLVVGGERDIETRYIAPTVYKNVTMDDEVMASEIFGPILPIITVANEDEATKIINRQEKPLALYIFSNKPQVVENILEHTTSGGVTVNDTIMHMASHNLPFGGVGFSGTGSYHGKWGFDRLSHERAICWRKQNMEALIAARYMPYTDKNLGALKYLTTEKDRGFCAVM</sequence>
<evidence type="ECO:0000256" key="4">
    <source>
        <dbReference type="RuleBase" id="RU003345"/>
    </source>
</evidence>
<dbReference type="Proteomes" id="UP001642483">
    <property type="component" value="Unassembled WGS sequence"/>
</dbReference>
<dbReference type="InterPro" id="IPR016163">
    <property type="entry name" value="Ald_DH_C"/>
</dbReference>
<comment type="caution">
    <text evidence="7">The sequence shown here is derived from an EMBL/GenBank/DDBJ whole genome shotgun (WGS) entry which is preliminary data.</text>
</comment>
<dbReference type="PROSITE" id="PS00687">
    <property type="entry name" value="ALDEHYDE_DEHYDR_GLU"/>
    <property type="match status" value="1"/>
</dbReference>
<dbReference type="InterPro" id="IPR016161">
    <property type="entry name" value="Ald_DH/histidinol_DH"/>
</dbReference>
<feature type="transmembrane region" description="Helical" evidence="5">
    <location>
        <begin position="12"/>
        <end position="36"/>
    </location>
</feature>
<evidence type="ECO:0000259" key="6">
    <source>
        <dbReference type="Pfam" id="PF00171"/>
    </source>
</evidence>
<dbReference type="InterPro" id="IPR016162">
    <property type="entry name" value="Ald_DH_N"/>
</dbReference>
<evidence type="ECO:0000256" key="3">
    <source>
        <dbReference type="PROSITE-ProRule" id="PRU10007"/>
    </source>
</evidence>
<keyword evidence="8" id="KW-1185">Reference proteome</keyword>
<dbReference type="PANTHER" id="PTHR43570">
    <property type="entry name" value="ALDEHYDE DEHYDROGENASE"/>
    <property type="match status" value="1"/>
</dbReference>
<organism evidence="7 8">
    <name type="scientific">Clavelina lepadiformis</name>
    <name type="common">Light-bulb sea squirt</name>
    <name type="synonym">Ascidia lepadiformis</name>
    <dbReference type="NCBI Taxonomy" id="159417"/>
    <lineage>
        <taxon>Eukaryota</taxon>
        <taxon>Metazoa</taxon>
        <taxon>Chordata</taxon>
        <taxon>Tunicata</taxon>
        <taxon>Ascidiacea</taxon>
        <taxon>Aplousobranchia</taxon>
        <taxon>Clavelinidae</taxon>
        <taxon>Clavelina</taxon>
    </lineage>
</organism>
<keyword evidence="5" id="KW-0812">Transmembrane</keyword>
<reference evidence="7 8" key="1">
    <citation type="submission" date="2024-02" db="EMBL/GenBank/DDBJ databases">
        <authorList>
            <person name="Daric V."/>
            <person name="Darras S."/>
        </authorList>
    </citation>
    <scope>NUCLEOTIDE SEQUENCE [LARGE SCALE GENOMIC DNA]</scope>
</reference>